<feature type="compositionally biased region" description="Basic and acidic residues" evidence="1">
    <location>
        <begin position="366"/>
        <end position="379"/>
    </location>
</feature>
<sequence>MPSDKFKFSAKNGVVAPVIKKLYNSHKKLLGRTSTPNKIDHRSKEIAKPRQQPSSKSTQATMINESHVYENVGFISSTIEKMDSFSEEVFAGVNLSLSSLNLDGESSFSNSINGVDSDISYPGLSSDCSTLTNYDETDSSISSTTCTTPIGDNDHKKDNLKIIVKPNSDLDNVTIIEIDDMKEKLKTAIDNFDKILNEYTPPAKQSPPKPKLQKSKTCSIIESKCILKKTLSDSTSAQVSFNSLNLTQITTKSLCHLDRDVDETSSEVDQKKMMEAQKFLSEIDFWKVSDPKKKDLKESPEKGKDVQKIKVKDVVKRLNSLSSDDERKVNNTRSKHHLQSSNKAVARKPNQKLLSSHKPPLQKSLSNEKKSIKTNKGDKPIISAKITKETKKEQPQKLKPPVSNPKQAEIKQSLIPRAVSCYDVSNLSKKPLVSKIPIKTNLSRTFPSTPGNLNTILDSTLRCTEIRFDDKSQSVQNLSAKINSRFNLAMY</sequence>
<feature type="compositionally biased region" description="Basic and acidic residues" evidence="1">
    <location>
        <begin position="386"/>
        <end position="396"/>
    </location>
</feature>
<organism evidence="2 3">
    <name type="scientific">Popillia japonica</name>
    <name type="common">Japanese beetle</name>
    <dbReference type="NCBI Taxonomy" id="7064"/>
    <lineage>
        <taxon>Eukaryota</taxon>
        <taxon>Metazoa</taxon>
        <taxon>Ecdysozoa</taxon>
        <taxon>Arthropoda</taxon>
        <taxon>Hexapoda</taxon>
        <taxon>Insecta</taxon>
        <taxon>Pterygota</taxon>
        <taxon>Neoptera</taxon>
        <taxon>Endopterygota</taxon>
        <taxon>Coleoptera</taxon>
        <taxon>Polyphaga</taxon>
        <taxon>Scarabaeiformia</taxon>
        <taxon>Scarabaeidae</taxon>
        <taxon>Rutelinae</taxon>
        <taxon>Popillia</taxon>
    </lineage>
</organism>
<dbReference type="AlphaFoldDB" id="A0AAW1IUH8"/>
<protein>
    <submittedName>
        <fullName evidence="2">Uncharacterized protein</fullName>
    </submittedName>
</protein>
<comment type="caution">
    <text evidence="2">The sequence shown here is derived from an EMBL/GenBank/DDBJ whole genome shotgun (WGS) entry which is preliminary data.</text>
</comment>
<feature type="region of interest" description="Disordered" evidence="1">
    <location>
        <begin position="320"/>
        <end position="407"/>
    </location>
</feature>
<keyword evidence="3" id="KW-1185">Reference proteome</keyword>
<feature type="compositionally biased region" description="Basic and acidic residues" evidence="1">
    <location>
        <begin position="38"/>
        <end position="48"/>
    </location>
</feature>
<accession>A0AAW1IUH8</accession>
<proteinExistence type="predicted"/>
<name>A0AAW1IUH8_POPJA</name>
<dbReference type="Proteomes" id="UP001458880">
    <property type="component" value="Unassembled WGS sequence"/>
</dbReference>
<reference evidence="2 3" key="1">
    <citation type="journal article" date="2024" name="BMC Genomics">
        <title>De novo assembly and annotation of Popillia japonica's genome with initial clues to its potential as an invasive pest.</title>
        <authorList>
            <person name="Cucini C."/>
            <person name="Boschi S."/>
            <person name="Funari R."/>
            <person name="Cardaioli E."/>
            <person name="Iannotti N."/>
            <person name="Marturano G."/>
            <person name="Paoli F."/>
            <person name="Bruttini M."/>
            <person name="Carapelli A."/>
            <person name="Frati F."/>
            <person name="Nardi F."/>
        </authorList>
    </citation>
    <scope>NUCLEOTIDE SEQUENCE [LARGE SCALE GENOMIC DNA]</scope>
    <source>
        <strain evidence="2">DMR45628</strain>
    </source>
</reference>
<feature type="region of interest" description="Disordered" evidence="1">
    <location>
        <begin position="30"/>
        <end position="59"/>
    </location>
</feature>
<gene>
    <name evidence="2" type="ORF">QE152_g34032</name>
</gene>
<evidence type="ECO:0000256" key="1">
    <source>
        <dbReference type="SAM" id="MobiDB-lite"/>
    </source>
</evidence>
<evidence type="ECO:0000313" key="2">
    <source>
        <dbReference type="EMBL" id="KAK9693692.1"/>
    </source>
</evidence>
<dbReference type="EMBL" id="JASPKY010000533">
    <property type="protein sequence ID" value="KAK9693692.1"/>
    <property type="molecule type" value="Genomic_DNA"/>
</dbReference>
<evidence type="ECO:0000313" key="3">
    <source>
        <dbReference type="Proteomes" id="UP001458880"/>
    </source>
</evidence>